<reference evidence="2 3" key="1">
    <citation type="submission" date="2019-05" db="EMBL/GenBank/DDBJ databases">
        <authorList>
            <person name="Qu J.-H."/>
        </authorList>
    </citation>
    <scope>NUCLEOTIDE SEQUENCE [LARGE SCALE GENOMIC DNA]</scope>
    <source>
        <strain evidence="2 3">Z12</strain>
    </source>
</reference>
<protein>
    <submittedName>
        <fullName evidence="2">Uncharacterized protein</fullName>
    </submittedName>
</protein>
<dbReference type="Proteomes" id="UP000309788">
    <property type="component" value="Unassembled WGS sequence"/>
</dbReference>
<sequence>MIKRTFVLFFCLVQILAVSLFSQQSKGACMRNSELNGFFPFTVETAESPDCDIIIDNTICKKNAIVRADEFEWKESLSDLLRHRHSTYRFQTIVSHYCLNYNFARIPKIVRESVKLIVVNKGLLTLPDYYSFLHRLCPF</sequence>
<evidence type="ECO:0000313" key="2">
    <source>
        <dbReference type="EMBL" id="TLU90674.1"/>
    </source>
</evidence>
<accession>A0A5R9K9E1</accession>
<dbReference type="AlphaFoldDB" id="A0A5R9K9E1"/>
<evidence type="ECO:0000313" key="3">
    <source>
        <dbReference type="Proteomes" id="UP000309788"/>
    </source>
</evidence>
<dbReference type="EMBL" id="VCEI01000028">
    <property type="protein sequence ID" value="TLU90674.1"/>
    <property type="molecule type" value="Genomic_DNA"/>
</dbReference>
<evidence type="ECO:0000256" key="1">
    <source>
        <dbReference type="SAM" id="SignalP"/>
    </source>
</evidence>
<dbReference type="RefSeq" id="WP_138282998.1">
    <property type="nucleotide sequence ID" value="NZ_BMGE01000005.1"/>
</dbReference>
<keyword evidence="3" id="KW-1185">Reference proteome</keyword>
<feature type="chain" id="PRO_5024348180" evidence="1">
    <location>
        <begin position="28"/>
        <end position="139"/>
    </location>
</feature>
<keyword evidence="1" id="KW-0732">Signal</keyword>
<proteinExistence type="predicted"/>
<dbReference type="OrthoDB" id="952898at2"/>
<feature type="signal peptide" evidence="1">
    <location>
        <begin position="1"/>
        <end position="27"/>
    </location>
</feature>
<comment type="caution">
    <text evidence="2">The sequence shown here is derived from an EMBL/GenBank/DDBJ whole genome shotgun (WGS) entry which is preliminary data.</text>
</comment>
<gene>
    <name evidence="2" type="ORF">FEM55_19175</name>
</gene>
<name>A0A5R9K9E1_9BACT</name>
<organism evidence="2 3">
    <name type="scientific">Dyadobacter sediminis</name>
    <dbReference type="NCBI Taxonomy" id="1493691"/>
    <lineage>
        <taxon>Bacteria</taxon>
        <taxon>Pseudomonadati</taxon>
        <taxon>Bacteroidota</taxon>
        <taxon>Cytophagia</taxon>
        <taxon>Cytophagales</taxon>
        <taxon>Spirosomataceae</taxon>
        <taxon>Dyadobacter</taxon>
    </lineage>
</organism>